<dbReference type="Gene3D" id="3.30.70.1270">
    <property type="entry name" value="Api92-like domains"/>
    <property type="match status" value="1"/>
</dbReference>
<protein>
    <recommendedName>
        <fullName evidence="1">YubB ferredoxin-like domain-containing protein</fullName>
    </recommendedName>
</protein>
<sequence length="130" mass="15106">MPNWCENRVRISGDEEDIKKFVKLVQGKGEEGDFWFKNVIPQPEYVELETGADLSVLPYDASWTSANWGTKTEVGNDIEHWDIHAEEAEWDFYTAWGPPDEICSELRKTFPDIHISWFYDEPGMEIAGYL</sequence>
<evidence type="ECO:0000313" key="2">
    <source>
        <dbReference type="EMBL" id="SVD10534.1"/>
    </source>
</evidence>
<dbReference type="SUPFAM" id="SSF160940">
    <property type="entry name" value="Api92-like"/>
    <property type="match status" value="1"/>
</dbReference>
<name>A0A382SKW5_9ZZZZ</name>
<dbReference type="Pfam" id="PF18406">
    <property type="entry name" value="DUF1281_C"/>
    <property type="match status" value="1"/>
</dbReference>
<gene>
    <name evidence="2" type="ORF">METZ01_LOCUS363388</name>
</gene>
<accession>A0A382SKW5</accession>
<dbReference type="InterPro" id="IPR041329">
    <property type="entry name" value="YubB_C"/>
</dbReference>
<evidence type="ECO:0000259" key="1">
    <source>
        <dbReference type="Pfam" id="PF18406"/>
    </source>
</evidence>
<reference evidence="2" key="1">
    <citation type="submission" date="2018-05" db="EMBL/GenBank/DDBJ databases">
        <authorList>
            <person name="Lanie J.A."/>
            <person name="Ng W.-L."/>
            <person name="Kazmierczak K.M."/>
            <person name="Andrzejewski T.M."/>
            <person name="Davidsen T.M."/>
            <person name="Wayne K.J."/>
            <person name="Tettelin H."/>
            <person name="Glass J.I."/>
            <person name="Rusch D."/>
            <person name="Podicherti R."/>
            <person name="Tsui H.-C.T."/>
            <person name="Winkler M.E."/>
        </authorList>
    </citation>
    <scope>NUCLEOTIDE SEQUENCE</scope>
</reference>
<organism evidence="2">
    <name type="scientific">marine metagenome</name>
    <dbReference type="NCBI Taxonomy" id="408172"/>
    <lineage>
        <taxon>unclassified sequences</taxon>
        <taxon>metagenomes</taxon>
        <taxon>ecological metagenomes</taxon>
    </lineage>
</organism>
<proteinExistence type="predicted"/>
<feature type="domain" description="YubB ferredoxin-like" evidence="1">
    <location>
        <begin position="81"/>
        <end position="129"/>
    </location>
</feature>
<dbReference type="AlphaFoldDB" id="A0A382SKW5"/>
<dbReference type="EMBL" id="UINC01129856">
    <property type="protein sequence ID" value="SVD10534.1"/>
    <property type="molecule type" value="Genomic_DNA"/>
</dbReference>